<sequence>MVKLNPVFEPKTLNYSKVYLIDGTQYRYVRTEGSGKHIKYVFSPLPNHRKTSEVSLNSTKLGIRCQEIEGIVYQPPKEQTVVQMGLL</sequence>
<gene>
    <name evidence="1" type="ORF">H6H03_33765</name>
</gene>
<dbReference type="Proteomes" id="UP000637383">
    <property type="component" value="Unassembled WGS sequence"/>
</dbReference>
<reference evidence="1 2" key="1">
    <citation type="journal article" date="2020" name="ISME J.">
        <title>Comparative genomics reveals insights into cyanobacterial evolution and habitat adaptation.</title>
        <authorList>
            <person name="Chen M.Y."/>
            <person name="Teng W.K."/>
            <person name="Zhao L."/>
            <person name="Hu C.X."/>
            <person name="Zhou Y.K."/>
            <person name="Han B.P."/>
            <person name="Song L.R."/>
            <person name="Shu W.S."/>
        </authorList>
    </citation>
    <scope>NUCLEOTIDE SEQUENCE [LARGE SCALE GENOMIC DNA]</scope>
    <source>
        <strain evidence="1 2">FACHB-159</strain>
    </source>
</reference>
<evidence type="ECO:0000313" key="1">
    <source>
        <dbReference type="EMBL" id="MBD2738781.1"/>
    </source>
</evidence>
<evidence type="ECO:0000313" key="2">
    <source>
        <dbReference type="Proteomes" id="UP000637383"/>
    </source>
</evidence>
<comment type="caution">
    <text evidence="1">The sequence shown here is derived from an EMBL/GenBank/DDBJ whole genome shotgun (WGS) entry which is preliminary data.</text>
</comment>
<name>A0ABR8KJ45_9NOSO</name>
<evidence type="ECO:0008006" key="3">
    <source>
        <dbReference type="Google" id="ProtNLM"/>
    </source>
</evidence>
<proteinExistence type="predicted"/>
<keyword evidence="2" id="KW-1185">Reference proteome</keyword>
<organism evidence="1 2">
    <name type="scientific">Nostoc paludosum FACHB-159</name>
    <dbReference type="NCBI Taxonomy" id="2692908"/>
    <lineage>
        <taxon>Bacteria</taxon>
        <taxon>Bacillati</taxon>
        <taxon>Cyanobacteriota</taxon>
        <taxon>Cyanophyceae</taxon>
        <taxon>Nostocales</taxon>
        <taxon>Nostocaceae</taxon>
        <taxon>Nostoc</taxon>
    </lineage>
</organism>
<protein>
    <recommendedName>
        <fullName evidence="3">Transposase</fullName>
    </recommendedName>
</protein>
<dbReference type="EMBL" id="JACJTU010000058">
    <property type="protein sequence ID" value="MBD2738781.1"/>
    <property type="molecule type" value="Genomic_DNA"/>
</dbReference>
<accession>A0ABR8KJ45</accession>